<proteinExistence type="predicted"/>
<dbReference type="EMBL" id="AOHW01000045">
    <property type="protein sequence ID" value="ELY37708.1"/>
    <property type="molecule type" value="Genomic_DNA"/>
</dbReference>
<organism evidence="1 2">
    <name type="scientific">Natronorubrum tibetense GA33</name>
    <dbReference type="NCBI Taxonomy" id="1114856"/>
    <lineage>
        <taxon>Archaea</taxon>
        <taxon>Methanobacteriati</taxon>
        <taxon>Methanobacteriota</taxon>
        <taxon>Stenosarchaea group</taxon>
        <taxon>Halobacteria</taxon>
        <taxon>Halobacteriales</taxon>
        <taxon>Natrialbaceae</taxon>
        <taxon>Natronorubrum</taxon>
    </lineage>
</organism>
<keyword evidence="2" id="KW-1185">Reference proteome</keyword>
<name>L9VN79_9EURY</name>
<comment type="caution">
    <text evidence="1">The sequence shown here is derived from an EMBL/GenBank/DDBJ whole genome shotgun (WGS) entry which is preliminary data.</text>
</comment>
<dbReference type="AlphaFoldDB" id="L9VN79"/>
<evidence type="ECO:0000313" key="2">
    <source>
        <dbReference type="Proteomes" id="UP000011599"/>
    </source>
</evidence>
<reference evidence="1 2" key="1">
    <citation type="journal article" date="2014" name="PLoS Genet.">
        <title>Phylogenetically driven sequencing of extremely halophilic archaea reveals strategies for static and dynamic osmo-response.</title>
        <authorList>
            <person name="Becker E.A."/>
            <person name="Seitzer P.M."/>
            <person name="Tritt A."/>
            <person name="Larsen D."/>
            <person name="Krusor M."/>
            <person name="Yao A.I."/>
            <person name="Wu D."/>
            <person name="Madern D."/>
            <person name="Eisen J.A."/>
            <person name="Darling A.E."/>
            <person name="Facciotti M.T."/>
        </authorList>
    </citation>
    <scope>NUCLEOTIDE SEQUENCE [LARGE SCALE GENOMIC DNA]</scope>
    <source>
        <strain evidence="1 2">GA33</strain>
    </source>
</reference>
<sequence length="67" mass="6784">MLPPVSIDGNAGRTVCTGADGVLSGLEDAAAVDDDQFVHRPEFLVYGGDLVPVGDDDGAVLLAGLDD</sequence>
<dbReference type="Proteomes" id="UP000011599">
    <property type="component" value="Unassembled WGS sequence"/>
</dbReference>
<dbReference type="PATRIC" id="fig|1114856.3.peg.4018"/>
<protein>
    <submittedName>
        <fullName evidence="1">Uncharacterized protein</fullName>
    </submittedName>
</protein>
<accession>L9VN79</accession>
<evidence type="ECO:0000313" key="1">
    <source>
        <dbReference type="EMBL" id="ELY37708.1"/>
    </source>
</evidence>
<gene>
    <name evidence="1" type="ORF">C496_19410</name>
</gene>